<evidence type="ECO:0000256" key="3">
    <source>
        <dbReference type="ARBA" id="ARBA00022777"/>
    </source>
</evidence>
<evidence type="ECO:0000313" key="6">
    <source>
        <dbReference type="EMBL" id="TBL76487.1"/>
    </source>
</evidence>
<dbReference type="InterPro" id="IPR002173">
    <property type="entry name" value="Carboh/pur_kinase_PfkB_CS"/>
</dbReference>
<dbReference type="OrthoDB" id="9813569at2"/>
<evidence type="ECO:0000256" key="1">
    <source>
        <dbReference type="ARBA" id="ARBA00010688"/>
    </source>
</evidence>
<dbReference type="SUPFAM" id="SSF53613">
    <property type="entry name" value="Ribokinase-like"/>
    <property type="match status" value="1"/>
</dbReference>
<dbReference type="RefSeq" id="WP_131014961.1">
    <property type="nucleotide sequence ID" value="NZ_SIRE01000013.1"/>
</dbReference>
<accession>A0A4Q9DMH6</accession>
<dbReference type="AlphaFoldDB" id="A0A4Q9DMH6"/>
<keyword evidence="2 4" id="KW-0808">Transferase</keyword>
<feature type="domain" description="Carbohydrate kinase PfkB" evidence="5">
    <location>
        <begin position="4"/>
        <end position="294"/>
    </location>
</feature>
<name>A0A4Q9DMH6_9BACL</name>
<gene>
    <name evidence="6" type="ORF">EYB31_18805</name>
</gene>
<evidence type="ECO:0000256" key="2">
    <source>
        <dbReference type="ARBA" id="ARBA00022679"/>
    </source>
</evidence>
<dbReference type="Pfam" id="PF00294">
    <property type="entry name" value="PfkB"/>
    <property type="match status" value="1"/>
</dbReference>
<proteinExistence type="inferred from homology"/>
<evidence type="ECO:0000259" key="5">
    <source>
        <dbReference type="Pfam" id="PF00294"/>
    </source>
</evidence>
<dbReference type="PROSITE" id="PS00584">
    <property type="entry name" value="PFKB_KINASES_2"/>
    <property type="match status" value="1"/>
</dbReference>
<keyword evidence="7" id="KW-1185">Reference proteome</keyword>
<dbReference type="InterPro" id="IPR029056">
    <property type="entry name" value="Ribokinase-like"/>
</dbReference>
<dbReference type="InterPro" id="IPR011611">
    <property type="entry name" value="PfkB_dom"/>
</dbReference>
<dbReference type="CDD" id="cd01166">
    <property type="entry name" value="KdgK"/>
    <property type="match status" value="1"/>
</dbReference>
<organism evidence="6 7">
    <name type="scientific">Paenibacillus thalictri</name>
    <dbReference type="NCBI Taxonomy" id="2527873"/>
    <lineage>
        <taxon>Bacteria</taxon>
        <taxon>Bacillati</taxon>
        <taxon>Bacillota</taxon>
        <taxon>Bacilli</taxon>
        <taxon>Bacillales</taxon>
        <taxon>Paenibacillaceae</taxon>
        <taxon>Paenibacillus</taxon>
    </lineage>
</organism>
<evidence type="ECO:0000313" key="7">
    <source>
        <dbReference type="Proteomes" id="UP000293142"/>
    </source>
</evidence>
<dbReference type="EMBL" id="SIRE01000013">
    <property type="protein sequence ID" value="TBL76487.1"/>
    <property type="molecule type" value="Genomic_DNA"/>
</dbReference>
<dbReference type="GO" id="GO:0006796">
    <property type="term" value="P:phosphate-containing compound metabolic process"/>
    <property type="evidence" value="ECO:0007669"/>
    <property type="project" value="UniProtKB-ARBA"/>
</dbReference>
<evidence type="ECO:0000256" key="4">
    <source>
        <dbReference type="RuleBase" id="RU003704"/>
    </source>
</evidence>
<dbReference type="PRINTS" id="PR00990">
    <property type="entry name" value="RIBOKINASE"/>
</dbReference>
<dbReference type="Proteomes" id="UP000293142">
    <property type="component" value="Unassembled WGS sequence"/>
</dbReference>
<dbReference type="InterPro" id="IPR002139">
    <property type="entry name" value="Ribo/fructo_kinase"/>
</dbReference>
<dbReference type="PANTHER" id="PTHR10584:SF166">
    <property type="entry name" value="RIBOKINASE"/>
    <property type="match status" value="1"/>
</dbReference>
<protein>
    <submittedName>
        <fullName evidence="6">Carbohydrate kinase family protein</fullName>
    </submittedName>
</protein>
<comment type="similarity">
    <text evidence="1 4">Belongs to the carbohydrate kinase PfkB family.</text>
</comment>
<comment type="caution">
    <text evidence="6">The sequence shown here is derived from an EMBL/GenBank/DDBJ whole genome shotgun (WGS) entry which is preliminary data.</text>
</comment>
<keyword evidence="3 4" id="KW-0418">Kinase</keyword>
<dbReference type="GO" id="GO:0016301">
    <property type="term" value="F:kinase activity"/>
    <property type="evidence" value="ECO:0007669"/>
    <property type="project" value="UniProtKB-KW"/>
</dbReference>
<sequence length="320" mass="35003">MTKTVYVIGELNVDLIFSGDDIVPEPDKEKLVEQFELTLGSSSAITACRLAQLGLDVRFVSIVGCDPFGDYCVERLNHFGVSTKHIVRTKSKKTGVTVSLSDANDRALLTFLGTIAMVDQEIVPLAEILDEADHVHFGSYFLQREMREHWYALFQAAKDHGVSTSFDVGWDPSETWDHESIGRLTEVADLFMPNETELTHLYRTSDLERLSSLLPHSHGMVAVKRGKRGASLLTPDQGQIHADPFPVKPLDTTGAGDSFNAGLIFAFLNDFTLLEMLRFANVCGAISTEALGGTGGELNEEIVRAKMDANPEPGGLTGDS</sequence>
<reference evidence="6 7" key="1">
    <citation type="submission" date="2019-02" db="EMBL/GenBank/DDBJ databases">
        <title>Paenibacillus sp. nov., isolated from surface-sterilized tissue of Thalictrum simplex L.</title>
        <authorList>
            <person name="Tuo L."/>
        </authorList>
    </citation>
    <scope>NUCLEOTIDE SEQUENCE [LARGE SCALE GENOMIC DNA]</scope>
    <source>
        <strain evidence="6 7">N2SHLJ1</strain>
    </source>
</reference>
<dbReference type="Gene3D" id="3.40.1190.20">
    <property type="match status" value="1"/>
</dbReference>
<dbReference type="PANTHER" id="PTHR10584">
    <property type="entry name" value="SUGAR KINASE"/>
    <property type="match status" value="1"/>
</dbReference>